<dbReference type="InterPro" id="IPR057670">
    <property type="entry name" value="SH3_retrovirus"/>
</dbReference>
<reference evidence="2" key="1">
    <citation type="submission" date="2023-03" db="EMBL/GenBank/DDBJ databases">
        <title>Chromosome-scale reference genome and RAD-based genetic map of yellow starthistle (Centaurea solstitialis) reveal putative structural variation and QTLs associated with invader traits.</title>
        <authorList>
            <person name="Reatini B."/>
            <person name="Cang F.A."/>
            <person name="Jiang Q."/>
            <person name="Mckibben M.T.W."/>
            <person name="Barker M.S."/>
            <person name="Rieseberg L.H."/>
            <person name="Dlugosch K.M."/>
        </authorList>
    </citation>
    <scope>NUCLEOTIDE SEQUENCE</scope>
    <source>
        <strain evidence="2">CAN-66</strain>
        <tissue evidence="2">Leaf</tissue>
    </source>
</reference>
<dbReference type="EMBL" id="JARYMX010000001">
    <property type="protein sequence ID" value="KAJ9565672.1"/>
    <property type="molecule type" value="Genomic_DNA"/>
</dbReference>
<proteinExistence type="predicted"/>
<sequence length="411" mass="46434">MNKRQRTRSSTTAATNFCASDGSHVFTSFANDPTLNARKREEFRDIVNRLLPRQVLMPKRVDWDLLRSMSVENNIKAILEKHAYDEDGNEYYICHAWERVFDIAETLYRELIVEFVATFHFDAIKALGEFHQSCMTFRLGGVWRSLSLVDFALALGIYTQSDVDAPGMVNKRKPNIKFFRVFGCICYLLNNRDDLGKFDAKLDESIFIGYSLNSATYRVYNKRTRSIFESRYVDFSETEMYSGANTCTASPIFPELNTVSPPSTTIPTNSFGSDFVDLAEFDLTTLVGPIIVLAPSDHTIRSSTSISADAFVNESSSCSTAVGETSSSTIEPVSVLNPIVETKSSSNTVNEETILSPSQLSSTQPSPETAVEVVREQTVSLFLHQFLKLFRHLLHQEPMLKWYGNPVRRQY</sequence>
<evidence type="ECO:0000313" key="2">
    <source>
        <dbReference type="EMBL" id="KAJ9565672.1"/>
    </source>
</evidence>
<evidence type="ECO:0000259" key="1">
    <source>
        <dbReference type="Pfam" id="PF25597"/>
    </source>
</evidence>
<keyword evidence="3" id="KW-1185">Reference proteome</keyword>
<name>A0AA38WLY0_9ASTR</name>
<dbReference type="Pfam" id="PF25597">
    <property type="entry name" value="SH3_retrovirus"/>
    <property type="match status" value="1"/>
</dbReference>
<organism evidence="2 3">
    <name type="scientific">Centaurea solstitialis</name>
    <name type="common">yellow star-thistle</name>
    <dbReference type="NCBI Taxonomy" id="347529"/>
    <lineage>
        <taxon>Eukaryota</taxon>
        <taxon>Viridiplantae</taxon>
        <taxon>Streptophyta</taxon>
        <taxon>Embryophyta</taxon>
        <taxon>Tracheophyta</taxon>
        <taxon>Spermatophyta</taxon>
        <taxon>Magnoliopsida</taxon>
        <taxon>eudicotyledons</taxon>
        <taxon>Gunneridae</taxon>
        <taxon>Pentapetalae</taxon>
        <taxon>asterids</taxon>
        <taxon>campanulids</taxon>
        <taxon>Asterales</taxon>
        <taxon>Asteraceae</taxon>
        <taxon>Carduoideae</taxon>
        <taxon>Cardueae</taxon>
        <taxon>Centaureinae</taxon>
        <taxon>Centaurea</taxon>
    </lineage>
</organism>
<protein>
    <recommendedName>
        <fullName evidence="1">Retroviral polymerase SH3-like domain-containing protein</fullName>
    </recommendedName>
</protein>
<feature type="domain" description="Retroviral polymerase SH3-like" evidence="1">
    <location>
        <begin position="184"/>
        <end position="243"/>
    </location>
</feature>
<accession>A0AA38WLY0</accession>
<evidence type="ECO:0000313" key="3">
    <source>
        <dbReference type="Proteomes" id="UP001172457"/>
    </source>
</evidence>
<comment type="caution">
    <text evidence="2">The sequence shown here is derived from an EMBL/GenBank/DDBJ whole genome shotgun (WGS) entry which is preliminary data.</text>
</comment>
<gene>
    <name evidence="2" type="ORF">OSB04_001638</name>
</gene>
<dbReference type="AlphaFoldDB" id="A0AA38WLY0"/>
<dbReference type="Proteomes" id="UP001172457">
    <property type="component" value="Chromosome 1"/>
</dbReference>